<keyword evidence="4 11" id="KW-1003">Cell membrane</keyword>
<evidence type="ECO:0000259" key="12">
    <source>
        <dbReference type="PROSITE" id="PS51012"/>
    </source>
</evidence>
<dbReference type="PANTHER" id="PTHR30413">
    <property type="entry name" value="INNER MEMBRANE TRANSPORT PERMEASE"/>
    <property type="match status" value="1"/>
</dbReference>
<evidence type="ECO:0000256" key="4">
    <source>
        <dbReference type="ARBA" id="ARBA00022475"/>
    </source>
</evidence>
<dbReference type="PRINTS" id="PR00164">
    <property type="entry name" value="ABC2TRNSPORT"/>
</dbReference>
<dbReference type="GO" id="GO:0015774">
    <property type="term" value="P:polysaccharide transport"/>
    <property type="evidence" value="ECO:0007669"/>
    <property type="project" value="UniProtKB-KW"/>
</dbReference>
<comment type="caution">
    <text evidence="13">The sequence shown here is derived from an EMBL/GenBank/DDBJ whole genome shotgun (WGS) entry which is preliminary data.</text>
</comment>
<feature type="transmembrane region" description="Helical" evidence="11">
    <location>
        <begin position="75"/>
        <end position="96"/>
    </location>
</feature>
<evidence type="ECO:0000256" key="10">
    <source>
        <dbReference type="ARBA" id="ARBA00023136"/>
    </source>
</evidence>
<keyword evidence="8 11" id="KW-1133">Transmembrane helix</keyword>
<dbReference type="GO" id="GO:0140359">
    <property type="term" value="F:ABC-type transporter activity"/>
    <property type="evidence" value="ECO:0007669"/>
    <property type="project" value="InterPro"/>
</dbReference>
<sequence>MTAKCFASRMTHSPLPVFTPPRFQSLRTIFALMLREMSTTYGRSPGGYLWVILEPVGAVVLLSFAFSIVLRAPSLGTSFVLFYATGFLPFSAFMSLNGKLTKSLRFSRSLLAYPRVTWLDAILARYILALLTEITVFCIVITGILLFQETRAVITIGPILISLSMVAVAGAGVGLMNCLLNGLFPVWGRIWSIISRPLFLASGVFFLYEDMPQLAQDILWWNPLLHAVGEMRRGFYPIYEASYVSYTYTFGTGAVLILLGLILISRHHKRIIEN</sequence>
<evidence type="ECO:0000313" key="13">
    <source>
        <dbReference type="EMBL" id="MCP1167005.1"/>
    </source>
</evidence>
<organism evidence="13 14">
    <name type="scientific">Limimaricola litoreus</name>
    <dbReference type="NCBI Taxonomy" id="2955316"/>
    <lineage>
        <taxon>Bacteria</taxon>
        <taxon>Pseudomonadati</taxon>
        <taxon>Pseudomonadota</taxon>
        <taxon>Alphaproteobacteria</taxon>
        <taxon>Rhodobacterales</taxon>
        <taxon>Paracoccaceae</taxon>
        <taxon>Limimaricola</taxon>
    </lineage>
</organism>
<evidence type="ECO:0000313" key="14">
    <source>
        <dbReference type="Proteomes" id="UP001139477"/>
    </source>
</evidence>
<evidence type="ECO:0000256" key="11">
    <source>
        <dbReference type="RuleBase" id="RU361157"/>
    </source>
</evidence>
<feature type="transmembrane region" description="Helical" evidence="11">
    <location>
        <begin position="190"/>
        <end position="208"/>
    </location>
</feature>
<evidence type="ECO:0000256" key="8">
    <source>
        <dbReference type="ARBA" id="ARBA00022989"/>
    </source>
</evidence>
<dbReference type="EMBL" id="JAMYXC010000011">
    <property type="protein sequence ID" value="MCP1167005.1"/>
    <property type="molecule type" value="Genomic_DNA"/>
</dbReference>
<keyword evidence="5" id="KW-0762">Sugar transport</keyword>
<feature type="transmembrane region" description="Helical" evidence="11">
    <location>
        <begin position="47"/>
        <end position="69"/>
    </location>
</feature>
<dbReference type="AlphaFoldDB" id="A0A9X2FNU0"/>
<keyword evidence="9" id="KW-0625">Polysaccharide transport</keyword>
<dbReference type="PANTHER" id="PTHR30413:SF10">
    <property type="entry name" value="CAPSULE POLYSACCHARIDE EXPORT INNER-MEMBRANE PROTEIN CTRC"/>
    <property type="match status" value="1"/>
</dbReference>
<evidence type="ECO:0000256" key="2">
    <source>
        <dbReference type="ARBA" id="ARBA00007783"/>
    </source>
</evidence>
<comment type="similarity">
    <text evidence="2 11">Belongs to the ABC-2 integral membrane protein family.</text>
</comment>
<proteinExistence type="inferred from homology"/>
<keyword evidence="14" id="KW-1185">Reference proteome</keyword>
<dbReference type="Proteomes" id="UP001139477">
    <property type="component" value="Unassembled WGS sequence"/>
</dbReference>
<keyword evidence="7" id="KW-0972">Capsule biogenesis/degradation</keyword>
<dbReference type="GO" id="GO:0043190">
    <property type="term" value="C:ATP-binding cassette (ABC) transporter complex"/>
    <property type="evidence" value="ECO:0007669"/>
    <property type="project" value="InterPro"/>
</dbReference>
<evidence type="ECO:0000256" key="6">
    <source>
        <dbReference type="ARBA" id="ARBA00022692"/>
    </source>
</evidence>
<gene>
    <name evidence="13" type="ORF">NHG85_00435</name>
</gene>
<feature type="domain" description="ABC transmembrane type-2" evidence="12">
    <location>
        <begin position="46"/>
        <end position="267"/>
    </location>
</feature>
<name>A0A9X2FNU0_9RHOB</name>
<reference evidence="13" key="1">
    <citation type="submission" date="2022-06" db="EMBL/GenBank/DDBJ databases">
        <title>Limimaricola sediminis sp. nov., isolated from an intertidal sediment.</title>
        <authorList>
            <person name="Shao X."/>
        </authorList>
    </citation>
    <scope>NUCLEOTIDE SEQUENCE</scope>
    <source>
        <strain evidence="13">ASW11-118</strain>
    </source>
</reference>
<protein>
    <recommendedName>
        <fullName evidence="11">Transport permease protein</fullName>
    </recommendedName>
</protein>
<feature type="transmembrane region" description="Helical" evidence="11">
    <location>
        <begin position="243"/>
        <end position="264"/>
    </location>
</feature>
<evidence type="ECO:0000256" key="3">
    <source>
        <dbReference type="ARBA" id="ARBA00022448"/>
    </source>
</evidence>
<dbReference type="InterPro" id="IPR000412">
    <property type="entry name" value="ABC_2_transport"/>
</dbReference>
<evidence type="ECO:0000256" key="9">
    <source>
        <dbReference type="ARBA" id="ARBA00023047"/>
    </source>
</evidence>
<evidence type="ECO:0000256" key="1">
    <source>
        <dbReference type="ARBA" id="ARBA00004651"/>
    </source>
</evidence>
<feature type="transmembrane region" description="Helical" evidence="11">
    <location>
        <begin position="117"/>
        <end position="147"/>
    </location>
</feature>
<dbReference type="PROSITE" id="PS51012">
    <property type="entry name" value="ABC_TM2"/>
    <property type="match status" value="1"/>
</dbReference>
<dbReference type="GO" id="GO:0015920">
    <property type="term" value="P:lipopolysaccharide transport"/>
    <property type="evidence" value="ECO:0007669"/>
    <property type="project" value="TreeGrafter"/>
</dbReference>
<dbReference type="Pfam" id="PF01061">
    <property type="entry name" value="ABC2_membrane"/>
    <property type="match status" value="1"/>
</dbReference>
<dbReference type="InterPro" id="IPR013525">
    <property type="entry name" value="ABC2_TM"/>
</dbReference>
<keyword evidence="3 11" id="KW-0813">Transport</keyword>
<keyword evidence="6 11" id="KW-0812">Transmembrane</keyword>
<evidence type="ECO:0000256" key="5">
    <source>
        <dbReference type="ARBA" id="ARBA00022597"/>
    </source>
</evidence>
<feature type="transmembrane region" description="Helical" evidence="11">
    <location>
        <begin position="153"/>
        <end position="178"/>
    </location>
</feature>
<accession>A0A9X2FNU0</accession>
<keyword evidence="10 11" id="KW-0472">Membrane</keyword>
<dbReference type="InterPro" id="IPR047817">
    <property type="entry name" value="ABC2_TM_bact-type"/>
</dbReference>
<evidence type="ECO:0000256" key="7">
    <source>
        <dbReference type="ARBA" id="ARBA00022903"/>
    </source>
</evidence>
<comment type="subcellular location">
    <subcellularLocation>
        <location evidence="11">Cell inner membrane</location>
        <topology evidence="11">Multi-pass membrane protein</topology>
    </subcellularLocation>
    <subcellularLocation>
        <location evidence="1">Cell membrane</location>
        <topology evidence="1">Multi-pass membrane protein</topology>
    </subcellularLocation>
</comment>